<keyword evidence="2" id="KW-1185">Reference proteome</keyword>
<protein>
    <submittedName>
        <fullName evidence="1">Uncharacterized protein</fullName>
    </submittedName>
</protein>
<dbReference type="AlphaFoldDB" id="A0A401GEL2"/>
<organism evidence="1 2">
    <name type="scientific">Sparassis crispa</name>
    <dbReference type="NCBI Taxonomy" id="139825"/>
    <lineage>
        <taxon>Eukaryota</taxon>
        <taxon>Fungi</taxon>
        <taxon>Dikarya</taxon>
        <taxon>Basidiomycota</taxon>
        <taxon>Agaricomycotina</taxon>
        <taxon>Agaricomycetes</taxon>
        <taxon>Polyporales</taxon>
        <taxon>Sparassidaceae</taxon>
        <taxon>Sparassis</taxon>
    </lineage>
</organism>
<evidence type="ECO:0000313" key="1">
    <source>
        <dbReference type="EMBL" id="GBE80581.1"/>
    </source>
</evidence>
<reference evidence="1 2" key="1">
    <citation type="journal article" date="2018" name="Sci. Rep.">
        <title>Genome sequence of the cauliflower mushroom Sparassis crispa (Hanabiratake) and its association with beneficial usage.</title>
        <authorList>
            <person name="Kiyama R."/>
            <person name="Furutani Y."/>
            <person name="Kawaguchi K."/>
            <person name="Nakanishi T."/>
        </authorList>
    </citation>
    <scope>NUCLEOTIDE SEQUENCE [LARGE SCALE GENOMIC DNA]</scope>
</reference>
<dbReference type="Proteomes" id="UP000287166">
    <property type="component" value="Unassembled WGS sequence"/>
</dbReference>
<dbReference type="GeneID" id="38777498"/>
<dbReference type="InParanoid" id="A0A401GEL2"/>
<evidence type="ECO:0000313" key="2">
    <source>
        <dbReference type="Proteomes" id="UP000287166"/>
    </source>
</evidence>
<accession>A0A401GEL2</accession>
<comment type="caution">
    <text evidence="1">The sequence shown here is derived from an EMBL/GenBank/DDBJ whole genome shotgun (WGS) entry which is preliminary data.</text>
</comment>
<dbReference type="EMBL" id="BFAD01000003">
    <property type="protein sequence ID" value="GBE80581.1"/>
    <property type="molecule type" value="Genomic_DNA"/>
</dbReference>
<gene>
    <name evidence="1" type="ORF">SCP_0302960</name>
</gene>
<sequence>MLILVVIIRQDVLHHNIISYFAPVLVQPAGSVHTSTPTMQSKCPRVRQYVGCPKDHNLAILGTPKVHPD</sequence>
<proteinExistence type="predicted"/>
<name>A0A401GEL2_9APHY</name>
<dbReference type="RefSeq" id="XP_027611494.1">
    <property type="nucleotide sequence ID" value="XM_027755693.1"/>
</dbReference>